<evidence type="ECO:0000256" key="6">
    <source>
        <dbReference type="ARBA" id="ARBA00022806"/>
    </source>
</evidence>
<evidence type="ECO:0000256" key="10">
    <source>
        <dbReference type="SAM" id="Coils"/>
    </source>
</evidence>
<dbReference type="GO" id="GO:0005737">
    <property type="term" value="C:cytoplasm"/>
    <property type="evidence" value="ECO:0007669"/>
    <property type="project" value="UniProtKB-SubCell"/>
</dbReference>
<dbReference type="SUPFAM" id="SSF52540">
    <property type="entry name" value="P-loop containing nucleoside triphosphate hydrolases"/>
    <property type="match status" value="1"/>
</dbReference>
<dbReference type="InterPro" id="IPR000571">
    <property type="entry name" value="Znf_CCCH"/>
</dbReference>
<dbReference type="Pfam" id="PF13086">
    <property type="entry name" value="AAA_11"/>
    <property type="match status" value="1"/>
</dbReference>
<evidence type="ECO:0000256" key="1">
    <source>
        <dbReference type="ARBA" id="ARBA00004496"/>
    </source>
</evidence>
<dbReference type="SMART" id="SM00356">
    <property type="entry name" value="ZnF_C3H1"/>
    <property type="match status" value="1"/>
</dbReference>
<reference evidence="15" key="1">
    <citation type="journal article" date="2011" name="Nat. Commun.">
        <title>Effector diversification within compartments of the Leptosphaeria maculans genome affected by Repeat-Induced Point mutations.</title>
        <authorList>
            <person name="Rouxel T."/>
            <person name="Grandaubert J."/>
            <person name="Hane J.K."/>
            <person name="Hoede C."/>
            <person name="van de Wouw A.P."/>
            <person name="Couloux A."/>
            <person name="Dominguez V."/>
            <person name="Anthouard V."/>
            <person name="Bally P."/>
            <person name="Bourras S."/>
            <person name="Cozijnsen A.J."/>
            <person name="Ciuffetti L.M."/>
            <person name="Degrave A."/>
            <person name="Dilmaghani A."/>
            <person name="Duret L."/>
            <person name="Fudal I."/>
            <person name="Goodwin S.B."/>
            <person name="Gout L."/>
            <person name="Glaser N."/>
            <person name="Linglin J."/>
            <person name="Kema G.H.J."/>
            <person name="Lapalu N."/>
            <person name="Lawrence C.B."/>
            <person name="May K."/>
            <person name="Meyer M."/>
            <person name="Ollivier B."/>
            <person name="Poulain J."/>
            <person name="Schoch C.L."/>
            <person name="Simon A."/>
            <person name="Spatafora J.W."/>
            <person name="Stachowiak A."/>
            <person name="Turgeon B.G."/>
            <person name="Tyler B.M."/>
            <person name="Vincent D."/>
            <person name="Weissenbach J."/>
            <person name="Amselem J."/>
            <person name="Quesneville H."/>
            <person name="Oliver R.P."/>
            <person name="Wincker P."/>
            <person name="Balesdent M.-H."/>
            <person name="Howlett B.J."/>
        </authorList>
    </citation>
    <scope>NUCLEOTIDE SEQUENCE [LARGE SCALE GENOMIC DNA]</scope>
    <source>
        <strain evidence="15">JN3 / isolate v23.1.3 / race Av1-4-5-6-7-8</strain>
    </source>
</reference>
<keyword evidence="6 14" id="KW-0378">Hydrolase</keyword>
<keyword evidence="5 9" id="KW-0863">Zinc-finger</keyword>
<dbReference type="PANTHER" id="PTHR10887">
    <property type="entry name" value="DNA2/NAM7 HELICASE FAMILY"/>
    <property type="match status" value="1"/>
</dbReference>
<keyword evidence="2" id="KW-0963">Cytoplasm</keyword>
<dbReference type="PROSITE" id="PS51981">
    <property type="entry name" value="ZF_RZ"/>
    <property type="match status" value="1"/>
</dbReference>
<dbReference type="HOGENOM" id="CLU_001490_1_1_1"/>
<proteinExistence type="predicted"/>
<comment type="subcellular location">
    <subcellularLocation>
        <location evidence="1">Cytoplasm</location>
    </subcellularLocation>
</comment>
<dbReference type="InterPro" id="IPR045055">
    <property type="entry name" value="DNA2/NAM7-like"/>
</dbReference>
<accession>E4ZMS3</accession>
<evidence type="ECO:0000259" key="13">
    <source>
        <dbReference type="PROSITE" id="PS51981"/>
    </source>
</evidence>
<feature type="region of interest" description="Disordered" evidence="11">
    <location>
        <begin position="1220"/>
        <end position="1239"/>
    </location>
</feature>
<dbReference type="Gene3D" id="3.40.50.300">
    <property type="entry name" value="P-loop containing nucleotide triphosphate hydrolases"/>
    <property type="match status" value="2"/>
</dbReference>
<organism evidence="15">
    <name type="scientific">Leptosphaeria maculans (strain JN3 / isolate v23.1.3 / race Av1-4-5-6-7-8)</name>
    <name type="common">Blackleg fungus</name>
    <name type="synonym">Phoma lingam</name>
    <dbReference type="NCBI Taxonomy" id="985895"/>
    <lineage>
        <taxon>Eukaryota</taxon>
        <taxon>Fungi</taxon>
        <taxon>Dikarya</taxon>
        <taxon>Ascomycota</taxon>
        <taxon>Pezizomycotina</taxon>
        <taxon>Dothideomycetes</taxon>
        <taxon>Pleosporomycetidae</taxon>
        <taxon>Pleosporales</taxon>
        <taxon>Pleosporineae</taxon>
        <taxon>Leptosphaeriaceae</taxon>
        <taxon>Plenodomus</taxon>
        <taxon>Plenodomus lingam/Leptosphaeria maculans species complex</taxon>
    </lineage>
</organism>
<feature type="compositionally biased region" description="Low complexity" evidence="11">
    <location>
        <begin position="163"/>
        <end position="176"/>
    </location>
</feature>
<evidence type="ECO:0000256" key="11">
    <source>
        <dbReference type="SAM" id="MobiDB-lite"/>
    </source>
</evidence>
<dbReference type="InterPro" id="IPR027417">
    <property type="entry name" value="P-loop_NTPase"/>
</dbReference>
<dbReference type="GO" id="GO:0031048">
    <property type="term" value="P:regulatory ncRNA-mediated heterochromatin formation"/>
    <property type="evidence" value="ECO:0007669"/>
    <property type="project" value="TreeGrafter"/>
</dbReference>
<dbReference type="SMART" id="SM00438">
    <property type="entry name" value="ZnF_NFX"/>
    <property type="match status" value="4"/>
</dbReference>
<feature type="zinc finger region" description="C3H1-type" evidence="9">
    <location>
        <begin position="125"/>
        <end position="153"/>
    </location>
</feature>
<dbReference type="GO" id="GO:0002376">
    <property type="term" value="P:immune system process"/>
    <property type="evidence" value="ECO:0007669"/>
    <property type="project" value="UniProtKB-KW"/>
</dbReference>
<evidence type="ECO:0000256" key="3">
    <source>
        <dbReference type="ARBA" id="ARBA00022723"/>
    </source>
</evidence>
<evidence type="ECO:0000256" key="9">
    <source>
        <dbReference type="PROSITE-ProRule" id="PRU00723"/>
    </source>
</evidence>
<dbReference type="PANTHER" id="PTHR10887:SF445">
    <property type="entry name" value="NFX1-TYPE ZINC FINGER-CONTAINING PROTEIN 1"/>
    <property type="match status" value="1"/>
</dbReference>
<dbReference type="CDD" id="cd18808">
    <property type="entry name" value="SF1_C_Upf1"/>
    <property type="match status" value="1"/>
</dbReference>
<dbReference type="GO" id="GO:0031380">
    <property type="term" value="C:nuclear RNA-directed RNA polymerase complex"/>
    <property type="evidence" value="ECO:0007669"/>
    <property type="project" value="TreeGrafter"/>
</dbReference>
<keyword evidence="15" id="KW-1185">Reference proteome</keyword>
<evidence type="ECO:0000256" key="8">
    <source>
        <dbReference type="ARBA" id="ARBA00022859"/>
    </source>
</evidence>
<dbReference type="STRING" id="985895.E4ZMS3"/>
<dbReference type="InterPro" id="IPR041677">
    <property type="entry name" value="DNA2/NAM7_AAA_11"/>
</dbReference>
<feature type="domain" description="RZ-type" evidence="13">
    <location>
        <begin position="1995"/>
        <end position="2070"/>
    </location>
</feature>
<dbReference type="CDD" id="cd06008">
    <property type="entry name" value="NF-X1-zinc-finger"/>
    <property type="match status" value="2"/>
</dbReference>
<dbReference type="GeneID" id="13287028"/>
<dbReference type="EMBL" id="FP929094">
    <property type="protein sequence ID" value="CBX92526.1"/>
    <property type="molecule type" value="Genomic_DNA"/>
</dbReference>
<dbReference type="InterPro" id="IPR046439">
    <property type="entry name" value="ZF_RZ_dom"/>
</dbReference>
<dbReference type="OMA" id="APCQEPC"/>
<evidence type="ECO:0000256" key="2">
    <source>
        <dbReference type="ARBA" id="ARBA00022490"/>
    </source>
</evidence>
<protein>
    <submittedName>
        <fullName evidence="14">Similar to NF-X1 finger and helicase domain protein</fullName>
    </submittedName>
</protein>
<sequence>MRTNYHPRRTITARNAKLCVTQNETTFLIFTFITLGVPDKSLANFNTHPYAQTSTSAGAVSLPRLTNSAPVTNKVPYNASLPVQGFVQFERTWHHTTILRMVGRGGKPHRGGRGRGGVDPGLLRNSKRGICYLFQRTGRCERGPACHYSHSATGSSEPRQAMRSQETTEQQQSRQSYNAWKRLLNEASSDPHIMRRLWKGALSILDEGAHDWIQQLARDLDEDERGRVHMKSLLTTQIGHGLSDGPLSNARHFLLTLTHPTLLRCLAVDTQVGSLYNFFGGVNGRMAITFLGQISKALVATPNDTVDSSSLKSIEITLGAMALAVFELLKRERRVRFNETISSLIDSIQAANDSFRHRMEPTCATRIDKRLVDVRAIISRAQDLLPGNLSDNGGDAIDDNSRSFYPREFVVPSDRHDNDKKDITEIAIFPTRDEIMSDAKDFLPFTDPDQGHFLNDPVQRHIDTYFRLARHDTFGELKEALAGVMHTVAQNPNAINNPRHNFGDMRTYQYSSAFVRYISMDGRKGLQAQISFLQPSSVRARSVGERERWWKESRRLEKGSLLSLIWVQESVVQHIFLSVSGKTVDSKAEYGLTNNSHVACITASLVTDDLPTFRTLMEANAKQFHGMLLEFSKVIPATFVPILENLQAMQRLNRLPFKEWIIPRKLDDSSRSSTISDVPPPLYARTAGFKFPLEALTKTKDAPFYLDGSSSCDDGPLLDELEKKTELDRGQCRALVAALLREFAFIQGPPGTGKSYLGLQIMKILLAIAKKADLGPILIVCYTNHALDQFLEHLLTIGVQKVIRMGGQSKSPKLQDHNLHSIGKSEAKTKSERYMAGMTYGALEKSEMASKSIFGALRGLQKRTDWDSLKFHIREQYPEIYTQFRDTDDEGFETKGRHPFDVWKSRGSSSTQAPVPRLPAILQRAAVNVHSLNATERMALLAHWINQAQQDKIGELFEIVSDVAKNRSKLGDIHDESDRRILLQADVIGVTTSGLAKRISVLQEVKCKVVICEEAGEVMEPHMLSALLPDVEHCIQIGDHEQLRPSVNNFQDLSSESERGKLHALDRSQFERLSIGQRGRPIMPVAQLNVQRRMRPQISSLIRETIYEKLIDHKSISDLPNVVGLRKNLFWLDHRNFENGKDVAIQHTKSKSNDWEVDMVHALVRHVVRQGVYGSDDIAVLTPYTGQLQKLRSTMRNSFEIVLSDRDQDALEEDGFGVEDLADMNKGSPAQEDHRQKPLQKKNFTELLRVATVDNFQGEEAKVIIVSLVRSNEKRNVGFLKTTNRINVLLSRAQHGMYLIGNAETYSNVDMWQKVINMLRANESIGSDLGLCCPRHPATSIDVQQPEDFPKLSPEGGCREACTDRLECGHRCQSRCHSESMHAVFHCEQPCQRRRPCGHPCQKATCGEPCGNCKVKLDNIKLPCGHIKDQVECYRTLDLSQIFCGVKVSKQVPNCGHTPVVSCSEDVTKKNFKCPTSCNTSLPCGHTCAGNCSRCKATGTQSEVIVKHIACAKICGRKMGTCNHNCQQQCHDTTNCGLCQQSCDVQCKHNKCPQKCFEPCAPCIEPCVWSCEHQGECKMPCSAPCDRLPCDERCTKILPCGHQCPSICGETCPVDCCQQCDMKTDEQPDMIMMTRYADLDLNESPVVVLGCGHFFTTETLDGHVGLKDVYMQDPITGTFHALKESSELAPSVPQCPNCRSPIKQYVTQRYNRAINQAVIDEMSKRFIVNGQQQLQQIETQLSKVESDLNKSRKSLIPDPKVAFENHILINRVIGSMNGAIASRYKETISLINEIMALQRRMATQHEPGQKLHQAIVHHQFQGASLDAAMQNLSLSSSAGITKGSSDMRVTYGARLLDIKAHGLLLEDKFEIASNLRSKFPGHQASLSFWGGSPTKKTAPYLKDCESSVADCITESLPKLAVEATLYYARIAQLFGSSGLANDTERACAKAYRDTAKHLLQNAEQLCEHKFRDRDTLRQAIGHANNMLSKEFYETVSQAEMDMIKTAMVSGRGGLATHSGHWYKCVNGHPFAVGECGMPMQLARCPECGNPVGGQDHTPTAGVTRAEDMER</sequence>
<keyword evidence="7 9" id="KW-0862">Zinc</keyword>
<dbReference type="Proteomes" id="UP000002668">
    <property type="component" value="Genome"/>
</dbReference>
<dbReference type="PROSITE" id="PS50103">
    <property type="entry name" value="ZF_C3H1"/>
    <property type="match status" value="1"/>
</dbReference>
<dbReference type="FunFam" id="3.40.50.300:FF:001660">
    <property type="entry name" value="NF-X1 finger and helicase protein, putative"/>
    <property type="match status" value="1"/>
</dbReference>
<keyword evidence="6 14" id="KW-0547">Nucleotide-binding</keyword>
<keyword evidence="4" id="KW-0677">Repeat</keyword>
<dbReference type="InParanoid" id="E4ZMS3"/>
<evidence type="ECO:0000256" key="7">
    <source>
        <dbReference type="ARBA" id="ARBA00022833"/>
    </source>
</evidence>
<keyword evidence="3 9" id="KW-0479">Metal-binding</keyword>
<evidence type="ECO:0000259" key="12">
    <source>
        <dbReference type="PROSITE" id="PS50103"/>
    </source>
</evidence>
<dbReference type="GO" id="GO:0004386">
    <property type="term" value="F:helicase activity"/>
    <property type="evidence" value="ECO:0007669"/>
    <property type="project" value="UniProtKB-KW"/>
</dbReference>
<evidence type="ECO:0000313" key="15">
    <source>
        <dbReference type="Proteomes" id="UP000002668"/>
    </source>
</evidence>
<feature type="region of interest" description="Disordered" evidence="11">
    <location>
        <begin position="146"/>
        <end position="176"/>
    </location>
</feature>
<gene>
    <name evidence="14" type="ORF">LEMA_P052320.1</name>
</gene>
<keyword evidence="6 14" id="KW-0347">Helicase</keyword>
<dbReference type="VEuPathDB" id="FungiDB:LEMA_P052320.1"/>
<feature type="domain" description="C3H1-type" evidence="12">
    <location>
        <begin position="125"/>
        <end position="153"/>
    </location>
</feature>
<keyword evidence="8" id="KW-0391">Immunity</keyword>
<feature type="region of interest" description="Disordered" evidence="11">
    <location>
        <begin position="2050"/>
        <end position="2070"/>
    </location>
</feature>
<evidence type="ECO:0000256" key="4">
    <source>
        <dbReference type="ARBA" id="ARBA00022737"/>
    </source>
</evidence>
<dbReference type="CDD" id="cd17936">
    <property type="entry name" value="EEXXEc_NFX1"/>
    <property type="match status" value="1"/>
</dbReference>
<dbReference type="Pfam" id="PF13087">
    <property type="entry name" value="AAA_12"/>
    <property type="match status" value="1"/>
</dbReference>
<name>E4ZMS3_LEPMJ</name>
<feature type="coiled-coil region" evidence="10">
    <location>
        <begin position="1727"/>
        <end position="1754"/>
    </location>
</feature>
<dbReference type="InterPro" id="IPR047187">
    <property type="entry name" value="SF1_C_Upf1"/>
</dbReference>
<dbReference type="InterPro" id="IPR041679">
    <property type="entry name" value="DNA2/NAM7-like_C"/>
</dbReference>
<dbReference type="InterPro" id="IPR000967">
    <property type="entry name" value="Znf_NFX1"/>
</dbReference>
<dbReference type="GO" id="GO:0008270">
    <property type="term" value="F:zinc ion binding"/>
    <property type="evidence" value="ECO:0007669"/>
    <property type="project" value="UniProtKB-KW"/>
</dbReference>
<dbReference type="OrthoDB" id="2423195at2759"/>
<keyword evidence="6 14" id="KW-0067">ATP-binding</keyword>
<dbReference type="eggNOG" id="KOG1807">
    <property type="taxonomic scope" value="Eukaryota"/>
</dbReference>
<dbReference type="Pfam" id="PF20173">
    <property type="entry name" value="ZnF_RZ-type"/>
    <property type="match status" value="1"/>
</dbReference>
<evidence type="ECO:0000313" key="14">
    <source>
        <dbReference type="EMBL" id="CBX92526.1"/>
    </source>
</evidence>
<keyword evidence="10" id="KW-0175">Coiled coil</keyword>
<evidence type="ECO:0000256" key="5">
    <source>
        <dbReference type="ARBA" id="ARBA00022771"/>
    </source>
</evidence>